<dbReference type="Proteomes" id="UP000479710">
    <property type="component" value="Unassembled WGS sequence"/>
</dbReference>
<keyword evidence="3" id="KW-1185">Reference proteome</keyword>
<organism evidence="2 3">
    <name type="scientific">Oryza meyeriana var. granulata</name>
    <dbReference type="NCBI Taxonomy" id="110450"/>
    <lineage>
        <taxon>Eukaryota</taxon>
        <taxon>Viridiplantae</taxon>
        <taxon>Streptophyta</taxon>
        <taxon>Embryophyta</taxon>
        <taxon>Tracheophyta</taxon>
        <taxon>Spermatophyta</taxon>
        <taxon>Magnoliopsida</taxon>
        <taxon>Liliopsida</taxon>
        <taxon>Poales</taxon>
        <taxon>Poaceae</taxon>
        <taxon>BOP clade</taxon>
        <taxon>Oryzoideae</taxon>
        <taxon>Oryzeae</taxon>
        <taxon>Oryzinae</taxon>
        <taxon>Oryza</taxon>
        <taxon>Oryza meyeriana</taxon>
    </lineage>
</organism>
<evidence type="ECO:0000256" key="1">
    <source>
        <dbReference type="SAM" id="MobiDB-lite"/>
    </source>
</evidence>
<dbReference type="AlphaFoldDB" id="A0A6G1EYH5"/>
<dbReference type="OrthoDB" id="10601050at2759"/>
<reference evidence="2 3" key="1">
    <citation type="submission" date="2019-11" db="EMBL/GenBank/DDBJ databases">
        <title>Whole genome sequence of Oryza granulata.</title>
        <authorList>
            <person name="Li W."/>
        </authorList>
    </citation>
    <scope>NUCLEOTIDE SEQUENCE [LARGE SCALE GENOMIC DNA]</scope>
    <source>
        <strain evidence="3">cv. Menghai</strain>
        <tissue evidence="2">Leaf</tissue>
    </source>
</reference>
<evidence type="ECO:0000313" key="2">
    <source>
        <dbReference type="EMBL" id="KAF0929697.1"/>
    </source>
</evidence>
<evidence type="ECO:0000313" key="3">
    <source>
        <dbReference type="Proteomes" id="UP000479710"/>
    </source>
</evidence>
<dbReference type="EMBL" id="SPHZ02000002">
    <property type="protein sequence ID" value="KAF0929697.1"/>
    <property type="molecule type" value="Genomic_DNA"/>
</dbReference>
<sequence>MRAKTQQFKNFKHRKETNGSRSDEKIGITFIWSAGGCILSNVDSTFLVSYSFASSKFIAIVRRSSVEVKKAYHHEALSKKIGRREERQSVSVASGREL</sequence>
<accession>A0A6G1EYH5</accession>
<comment type="caution">
    <text evidence="2">The sequence shown here is derived from an EMBL/GenBank/DDBJ whole genome shotgun (WGS) entry which is preliminary data.</text>
</comment>
<protein>
    <submittedName>
        <fullName evidence="2">Uncharacterized protein</fullName>
    </submittedName>
</protein>
<name>A0A6G1EYH5_9ORYZ</name>
<gene>
    <name evidence="2" type="ORF">E2562_023045</name>
</gene>
<feature type="region of interest" description="Disordered" evidence="1">
    <location>
        <begin position="1"/>
        <end position="21"/>
    </location>
</feature>
<proteinExistence type="predicted"/>